<organism evidence="1 2">
    <name type="scientific">Pseudoalteromonas phenolica</name>
    <dbReference type="NCBI Taxonomy" id="161398"/>
    <lineage>
        <taxon>Bacteria</taxon>
        <taxon>Pseudomonadati</taxon>
        <taxon>Pseudomonadota</taxon>
        <taxon>Gammaproteobacteria</taxon>
        <taxon>Alteromonadales</taxon>
        <taxon>Pseudoalteromonadaceae</taxon>
        <taxon>Pseudoalteromonas</taxon>
    </lineage>
</organism>
<dbReference type="AlphaFoldDB" id="A0A5R9Q2Y0"/>
<proteinExistence type="predicted"/>
<gene>
    <name evidence="1" type="ORF">C1E24_09235</name>
</gene>
<name>A0A5R9Q2Y0_9GAMM</name>
<evidence type="ECO:0000313" key="2">
    <source>
        <dbReference type="Proteomes" id="UP000309186"/>
    </source>
</evidence>
<reference evidence="1 2" key="1">
    <citation type="submission" date="2018-01" db="EMBL/GenBank/DDBJ databases">
        <title>Co-occurrence of chitin degradation, pigmentation and bioactivity in marine Pseudoalteromonas.</title>
        <authorList>
            <person name="Paulsen S."/>
            <person name="Gram L."/>
            <person name="Machado H."/>
        </authorList>
    </citation>
    <scope>NUCLEOTIDE SEQUENCE [LARGE SCALE GENOMIC DNA]</scope>
    <source>
        <strain evidence="1 2">S3663</strain>
    </source>
</reference>
<accession>A0A5R9Q2Y0</accession>
<dbReference type="EMBL" id="PPSW01000012">
    <property type="protein sequence ID" value="TLX47518.1"/>
    <property type="molecule type" value="Genomic_DNA"/>
</dbReference>
<evidence type="ECO:0000313" key="1">
    <source>
        <dbReference type="EMBL" id="TLX47518.1"/>
    </source>
</evidence>
<protein>
    <submittedName>
        <fullName evidence="1">Uncharacterized protein</fullName>
    </submittedName>
</protein>
<dbReference type="Proteomes" id="UP000309186">
    <property type="component" value="Unassembled WGS sequence"/>
</dbReference>
<comment type="caution">
    <text evidence="1">The sequence shown here is derived from an EMBL/GenBank/DDBJ whole genome shotgun (WGS) entry which is preliminary data.</text>
</comment>
<sequence length="68" mass="7729">MKKCKVNDSELGEYICFAQERCKRLATVNEVNPLFLRKVKQASLAVAEGVCFRVIREATVKAAHFTLR</sequence>